<dbReference type="Proteomes" id="UP000002772">
    <property type="component" value="Unassembled WGS sequence"/>
</dbReference>
<dbReference type="AlphaFoldDB" id="F8N737"/>
<accession>F8N737</accession>
<protein>
    <submittedName>
        <fullName evidence="1">Uncharacterized protein</fullName>
    </submittedName>
</protein>
<evidence type="ECO:0000313" key="1">
    <source>
        <dbReference type="EMBL" id="EGN57353.1"/>
    </source>
</evidence>
<reference evidence="2" key="1">
    <citation type="journal article" date="2011" name="Stand. Genomic Sci.">
        <title>Non-contiguous finished genome sequence of the opportunistic oral pathogen Prevotella multisaccharivorax type strain (PPPA20).</title>
        <authorList>
            <person name="Pati A."/>
            <person name="Gronow S."/>
            <person name="Lu M."/>
            <person name="Lapidus A."/>
            <person name="Nolan M."/>
            <person name="Lucas S."/>
            <person name="Hammon N."/>
            <person name="Deshpande S."/>
            <person name="Cheng J.F."/>
            <person name="Tapia R."/>
            <person name="Han C."/>
            <person name="Goodwin L."/>
            <person name="Pitluck S."/>
            <person name="Liolios K."/>
            <person name="Pagani I."/>
            <person name="Mavromatis K."/>
            <person name="Mikhailova N."/>
            <person name="Huntemann M."/>
            <person name="Chen A."/>
            <person name="Palaniappan K."/>
            <person name="Land M."/>
            <person name="Hauser L."/>
            <person name="Detter J.C."/>
            <person name="Brambilla E.M."/>
            <person name="Rohde M."/>
            <person name="Goker M."/>
            <person name="Woyke T."/>
            <person name="Bristow J."/>
            <person name="Eisen J.A."/>
            <person name="Markowitz V."/>
            <person name="Hugenholtz P."/>
            <person name="Kyrpides N.C."/>
            <person name="Klenk H.P."/>
            <person name="Ivanova N."/>
        </authorList>
    </citation>
    <scope>NUCLEOTIDE SEQUENCE [LARGE SCALE GENOMIC DNA]</scope>
    <source>
        <strain evidence="2">DSM 17128</strain>
    </source>
</reference>
<organism evidence="1 2">
    <name type="scientific">Hallella multisaccharivorax DSM 17128</name>
    <dbReference type="NCBI Taxonomy" id="688246"/>
    <lineage>
        <taxon>Bacteria</taxon>
        <taxon>Pseudomonadati</taxon>
        <taxon>Bacteroidota</taxon>
        <taxon>Bacteroidia</taxon>
        <taxon>Bacteroidales</taxon>
        <taxon>Prevotellaceae</taxon>
        <taxon>Hallella</taxon>
    </lineage>
</organism>
<dbReference type="EMBL" id="GL945017">
    <property type="protein sequence ID" value="EGN57353.1"/>
    <property type="molecule type" value="Genomic_DNA"/>
</dbReference>
<sequence length="36" mass="4351">MIYLNSKLYPTYNKKEYADNYSKNTIPTLKEGKYEE</sequence>
<evidence type="ECO:0000313" key="2">
    <source>
        <dbReference type="Proteomes" id="UP000002772"/>
    </source>
</evidence>
<dbReference type="STRING" id="688246.Premu_1953"/>
<dbReference type="HOGENOM" id="CLU_3357711_0_0_10"/>
<proteinExistence type="predicted"/>
<keyword evidence="2" id="KW-1185">Reference proteome</keyword>
<name>F8N737_9BACT</name>
<gene>
    <name evidence="1" type="ORF">Premu_1953</name>
</gene>